<evidence type="ECO:0000313" key="3">
    <source>
        <dbReference type="EMBL" id="GJT50499.1"/>
    </source>
</evidence>
<organism evidence="3 4">
    <name type="scientific">Tanacetum coccineum</name>
    <dbReference type="NCBI Taxonomy" id="301880"/>
    <lineage>
        <taxon>Eukaryota</taxon>
        <taxon>Viridiplantae</taxon>
        <taxon>Streptophyta</taxon>
        <taxon>Embryophyta</taxon>
        <taxon>Tracheophyta</taxon>
        <taxon>Spermatophyta</taxon>
        <taxon>Magnoliopsida</taxon>
        <taxon>eudicotyledons</taxon>
        <taxon>Gunneridae</taxon>
        <taxon>Pentapetalae</taxon>
        <taxon>asterids</taxon>
        <taxon>campanulids</taxon>
        <taxon>Asterales</taxon>
        <taxon>Asteraceae</taxon>
        <taxon>Asteroideae</taxon>
        <taxon>Anthemideae</taxon>
        <taxon>Anthemidinae</taxon>
        <taxon>Tanacetum</taxon>
    </lineage>
</organism>
<evidence type="ECO:0000259" key="2">
    <source>
        <dbReference type="Pfam" id="PF17919"/>
    </source>
</evidence>
<dbReference type="InterPro" id="IPR041577">
    <property type="entry name" value="RT_RNaseH_2"/>
</dbReference>
<name>A0ABQ5EHU7_9ASTR</name>
<reference evidence="3" key="1">
    <citation type="journal article" date="2022" name="Int. J. Mol. Sci.">
        <title>Draft Genome of Tanacetum Coccineum: Genomic Comparison of Closely Related Tanacetum-Family Plants.</title>
        <authorList>
            <person name="Yamashiro T."/>
            <person name="Shiraishi A."/>
            <person name="Nakayama K."/>
            <person name="Satake H."/>
        </authorList>
    </citation>
    <scope>NUCLEOTIDE SEQUENCE</scope>
</reference>
<dbReference type="Proteomes" id="UP001151760">
    <property type="component" value="Unassembled WGS sequence"/>
</dbReference>
<feature type="region of interest" description="Disordered" evidence="1">
    <location>
        <begin position="178"/>
        <end position="197"/>
    </location>
</feature>
<evidence type="ECO:0000256" key="1">
    <source>
        <dbReference type="SAM" id="MobiDB-lite"/>
    </source>
</evidence>
<feature type="compositionally biased region" description="Basic residues" evidence="1">
    <location>
        <begin position="255"/>
        <end position="265"/>
    </location>
</feature>
<feature type="compositionally biased region" description="Low complexity" evidence="1">
    <location>
        <begin position="284"/>
        <end position="293"/>
    </location>
</feature>
<proteinExistence type="predicted"/>
<dbReference type="SUPFAM" id="SSF56672">
    <property type="entry name" value="DNA/RNA polymerases"/>
    <property type="match status" value="1"/>
</dbReference>
<comment type="caution">
    <text evidence="3">The sequence shown here is derived from an EMBL/GenBank/DDBJ whole genome shotgun (WGS) entry which is preliminary data.</text>
</comment>
<evidence type="ECO:0000313" key="4">
    <source>
        <dbReference type="Proteomes" id="UP001151760"/>
    </source>
</evidence>
<dbReference type="EMBL" id="BQNB010016326">
    <property type="protein sequence ID" value="GJT50499.1"/>
    <property type="molecule type" value="Genomic_DNA"/>
</dbReference>
<reference evidence="3" key="2">
    <citation type="submission" date="2022-01" db="EMBL/GenBank/DDBJ databases">
        <authorList>
            <person name="Yamashiro T."/>
            <person name="Shiraishi A."/>
            <person name="Satake H."/>
            <person name="Nakayama K."/>
        </authorList>
    </citation>
    <scope>NUCLEOTIDE SEQUENCE</scope>
</reference>
<feature type="compositionally biased region" description="Basic and acidic residues" evidence="1">
    <location>
        <begin position="233"/>
        <end position="248"/>
    </location>
</feature>
<gene>
    <name evidence="3" type="ORF">Tco_0976656</name>
</gene>
<accession>A0ABQ5EHU7</accession>
<dbReference type="InterPro" id="IPR043502">
    <property type="entry name" value="DNA/RNA_pol_sf"/>
</dbReference>
<feature type="domain" description="Reverse transcriptase/retrotransposon-derived protein RNase H-like" evidence="2">
    <location>
        <begin position="719"/>
        <end position="769"/>
    </location>
</feature>
<dbReference type="PANTHER" id="PTHR35477:SF1">
    <property type="entry name" value="OS06G0728500 PROTEIN"/>
    <property type="match status" value="1"/>
</dbReference>
<keyword evidence="4" id="KW-1185">Reference proteome</keyword>
<dbReference type="InterPro" id="IPR043128">
    <property type="entry name" value="Rev_trsase/Diguanyl_cyclase"/>
</dbReference>
<feature type="region of interest" description="Disordered" evidence="1">
    <location>
        <begin position="366"/>
        <end position="420"/>
    </location>
</feature>
<dbReference type="Gene3D" id="3.10.10.10">
    <property type="entry name" value="HIV Type 1 Reverse Transcriptase, subunit A, domain 1"/>
    <property type="match status" value="1"/>
</dbReference>
<feature type="compositionally biased region" description="Basic and acidic residues" evidence="1">
    <location>
        <begin position="369"/>
        <end position="389"/>
    </location>
</feature>
<sequence length="1033" mass="114060">MEANVCDVNHLDSDVLLPPRKRLLACLKKQNGDGNQGMYMGSGGCSDLNRLDSRISYLLKAHLSSENPTQEEIVDASRAAAEVAVKAAMAARAAAQEKAVVAAKAMAAAKKALELVVSGDDGDKGILGSSMENMLKKNKKKHVDVQMLYNSKKPGLDNGKANDEELARKLHQAINSSPRISKTGAPAGVKSPKSKKVESANILENGCTSNGSIVIKGKTGDKEVENTTNSKMENGDAEKVQPKVKTGDEDITTIGRKRGRMKQKKLPLSICHDRDQANPKESSSRSSLSVGPSTNGVLERNASWKCQAFKPHACVKQNKTGRKSVARYCDTNLKVYTRKKTRVKAADIAKKLDSIDALQKDVAALESQSHNRDISGYESGKQDEGDSSWHHQRGGPQWPQRRIESGCKNSETENGEQSEVNGTLKVLKVEEEPDEQLINEVDHITADANDVAEISLHAILGKPHPITMKDFYPFSIGGADLVLGIQWLETLNMVQANWKEMFMIFNVDDKRNKWHGISTGSQTSSSFQHFAIEPCAIPEIPIILQPVISRYNPVFIEPKTLPPNRSQNHSIPLLPNSTPPNIRPYRYPYSQKDEIEKQVEELLAAKFIQPSNNPFSSPILLPQHRKNHAVSTRPPVLRQSFKVLFRKISSIFLGHVITGDGVKVEHEKIVVVQSWPIPSNVKEVCGFLGLTGYYRHFVRNYGLIARPLTTVTKKNGFVWSDEAFVAFTTLKHALLSALVLRLPDFSKTFVVECDASSARVGAILSQEEHPIFPSHTLVKDFPHLIDLKYSYNTGYHTSTGTTPFAVVYGREHSSLFPYAMEKQKNVELEQQLIDHDDMLKLLRFNLTKFRIACAIKLILNVERSFGVKGVFGLQRSLGVFGSNSDLQSTNVPSSFDTSSFEEIIYSFPDIVSSKGPSRSLLKWYEDLTDEDIEEFMFSKSGGKKTKAKPSFSDISKAKASILAKAFGSSSSKAKASPKTLIFKSPIPITNCVLGLANVKTWDAIFNKIFGVKILTTMTGAEEKRGKRKIGGGI</sequence>
<feature type="region of interest" description="Disordered" evidence="1">
    <location>
        <begin position="213"/>
        <end position="295"/>
    </location>
</feature>
<dbReference type="Pfam" id="PF17919">
    <property type="entry name" value="RT_RNaseH_2"/>
    <property type="match status" value="1"/>
</dbReference>
<dbReference type="Gene3D" id="3.30.70.270">
    <property type="match status" value="1"/>
</dbReference>
<protein>
    <submittedName>
        <fullName evidence="3">Ty3-gypsy retrotransposon protein</fullName>
    </submittedName>
</protein>
<dbReference type="PANTHER" id="PTHR35477">
    <property type="entry name" value="OS06G0728500 PROTEIN"/>
    <property type="match status" value="1"/>
</dbReference>